<dbReference type="Proteomes" id="UP000054783">
    <property type="component" value="Unassembled WGS sequence"/>
</dbReference>
<protein>
    <submittedName>
        <fullName evidence="1">Uncharacterized protein</fullName>
    </submittedName>
</protein>
<sequence length="59" mass="6468">MQRFVVARAGTTSQDDQSITGCRVTLSIAYSPRKSVTHKPQYHLGALTNTVDVSMESRA</sequence>
<keyword evidence="2" id="KW-1185">Reference proteome</keyword>
<dbReference type="AlphaFoldDB" id="A0A0V0Z2A6"/>
<gene>
    <name evidence="1" type="ORF">T12_5930</name>
</gene>
<accession>A0A0V0Z2A6</accession>
<reference evidence="1 2" key="1">
    <citation type="submission" date="2015-01" db="EMBL/GenBank/DDBJ databases">
        <title>Evolution of Trichinella species and genotypes.</title>
        <authorList>
            <person name="Korhonen P.K."/>
            <person name="Edoardo P."/>
            <person name="Giuseppe L.R."/>
            <person name="Gasser R.B."/>
        </authorList>
    </citation>
    <scope>NUCLEOTIDE SEQUENCE [LARGE SCALE GENOMIC DNA]</scope>
    <source>
        <strain evidence="1">ISS2496</strain>
    </source>
</reference>
<proteinExistence type="predicted"/>
<evidence type="ECO:0000313" key="2">
    <source>
        <dbReference type="Proteomes" id="UP000054783"/>
    </source>
</evidence>
<name>A0A0V0Z2A6_9BILA</name>
<evidence type="ECO:0000313" key="1">
    <source>
        <dbReference type="EMBL" id="KRY06592.1"/>
    </source>
</evidence>
<organism evidence="1 2">
    <name type="scientific">Trichinella patagoniensis</name>
    <dbReference type="NCBI Taxonomy" id="990121"/>
    <lineage>
        <taxon>Eukaryota</taxon>
        <taxon>Metazoa</taxon>
        <taxon>Ecdysozoa</taxon>
        <taxon>Nematoda</taxon>
        <taxon>Enoplea</taxon>
        <taxon>Dorylaimia</taxon>
        <taxon>Trichinellida</taxon>
        <taxon>Trichinellidae</taxon>
        <taxon>Trichinella</taxon>
    </lineage>
</organism>
<dbReference type="EMBL" id="JYDQ01000733">
    <property type="protein sequence ID" value="KRY06592.1"/>
    <property type="molecule type" value="Genomic_DNA"/>
</dbReference>
<comment type="caution">
    <text evidence="1">The sequence shown here is derived from an EMBL/GenBank/DDBJ whole genome shotgun (WGS) entry which is preliminary data.</text>
</comment>